<evidence type="ECO:0000313" key="3">
    <source>
        <dbReference type="EMBL" id="KAL3748523.1"/>
    </source>
</evidence>
<organism evidence="3 4">
    <name type="scientific">Eucalyptus globulus</name>
    <name type="common">Tasmanian blue gum</name>
    <dbReference type="NCBI Taxonomy" id="34317"/>
    <lineage>
        <taxon>Eukaryota</taxon>
        <taxon>Viridiplantae</taxon>
        <taxon>Streptophyta</taxon>
        <taxon>Embryophyta</taxon>
        <taxon>Tracheophyta</taxon>
        <taxon>Spermatophyta</taxon>
        <taxon>Magnoliopsida</taxon>
        <taxon>eudicotyledons</taxon>
        <taxon>Gunneridae</taxon>
        <taxon>Pentapetalae</taxon>
        <taxon>rosids</taxon>
        <taxon>malvids</taxon>
        <taxon>Myrtales</taxon>
        <taxon>Myrtaceae</taxon>
        <taxon>Myrtoideae</taxon>
        <taxon>Eucalypteae</taxon>
        <taxon>Eucalyptus</taxon>
    </lineage>
</organism>
<evidence type="ECO:0000313" key="4">
    <source>
        <dbReference type="Proteomes" id="UP001634007"/>
    </source>
</evidence>
<dbReference type="Proteomes" id="UP001634007">
    <property type="component" value="Unassembled WGS sequence"/>
</dbReference>
<feature type="signal peptide" evidence="2">
    <location>
        <begin position="1"/>
        <end position="23"/>
    </location>
</feature>
<reference evidence="3 4" key="1">
    <citation type="submission" date="2024-11" db="EMBL/GenBank/DDBJ databases">
        <title>Chromosome-level genome assembly of Eucalyptus globulus Labill. provides insights into its genome evolution.</title>
        <authorList>
            <person name="Li X."/>
        </authorList>
    </citation>
    <scope>NUCLEOTIDE SEQUENCE [LARGE SCALE GENOMIC DNA]</scope>
    <source>
        <strain evidence="3">CL2024</strain>
        <tissue evidence="3">Fresh tender leaves</tissue>
    </source>
</reference>
<evidence type="ECO:0000256" key="1">
    <source>
        <dbReference type="SAM" id="MobiDB-lite"/>
    </source>
</evidence>
<feature type="region of interest" description="Disordered" evidence="1">
    <location>
        <begin position="30"/>
        <end position="71"/>
    </location>
</feature>
<gene>
    <name evidence="3" type="ORF">ACJRO7_009718</name>
</gene>
<sequence>MSAHVSLRHQPVSFFWLIQQCTASLVCSSPASSAKRPKTLSPGCANLRRGPSGDRRSASDLRSPGGSGIEPPPEFFSLCRFGLVSGDAALPDRCRAGRSLAAFRRCYGFCFLSLLLVTDVCMN</sequence>
<proteinExistence type="predicted"/>
<comment type="caution">
    <text evidence="3">The sequence shown here is derived from an EMBL/GenBank/DDBJ whole genome shotgun (WGS) entry which is preliminary data.</text>
</comment>
<feature type="chain" id="PRO_5044889547" description="Secreted protein" evidence="2">
    <location>
        <begin position="24"/>
        <end position="123"/>
    </location>
</feature>
<name>A0ABD3LD71_EUCGL</name>
<dbReference type="EMBL" id="JBJKBG010000002">
    <property type="protein sequence ID" value="KAL3748523.1"/>
    <property type="molecule type" value="Genomic_DNA"/>
</dbReference>
<keyword evidence="2" id="KW-0732">Signal</keyword>
<keyword evidence="4" id="KW-1185">Reference proteome</keyword>
<evidence type="ECO:0008006" key="5">
    <source>
        <dbReference type="Google" id="ProtNLM"/>
    </source>
</evidence>
<evidence type="ECO:0000256" key="2">
    <source>
        <dbReference type="SAM" id="SignalP"/>
    </source>
</evidence>
<accession>A0ABD3LD71</accession>
<dbReference type="AlphaFoldDB" id="A0ABD3LD71"/>
<protein>
    <recommendedName>
        <fullName evidence="5">Secreted protein</fullName>
    </recommendedName>
</protein>